<proteinExistence type="predicted"/>
<evidence type="ECO:0000313" key="2">
    <source>
        <dbReference type="Proteomes" id="UP000093226"/>
    </source>
</evidence>
<comment type="caution">
    <text evidence="1">The sequence shown here is derived from an EMBL/GenBank/DDBJ whole genome shotgun (WGS) entry which is preliminary data.</text>
</comment>
<dbReference type="Proteomes" id="UP000093226">
    <property type="component" value="Unassembled WGS sequence"/>
</dbReference>
<sequence length="60" mass="6959">MSNDTICLVSVNRILLFEVPFLIDDLTFNCFFIGFSCQNGQMNYYRKKEWSKTVNGIING</sequence>
<name>A0A1B9DGS0_9FLAO</name>
<dbReference type="EMBL" id="LVEO01000029">
    <property type="protein sequence ID" value="OCB68865.1"/>
    <property type="molecule type" value="Genomic_DNA"/>
</dbReference>
<dbReference type="AlphaFoldDB" id="A0A1B9DGS0"/>
<reference evidence="2" key="1">
    <citation type="submission" date="2016-03" db="EMBL/GenBank/DDBJ databases">
        <title>Draft genome sequence of Paenibacillus glacialis DSM 22343.</title>
        <authorList>
            <person name="Shin S.-K."/>
            <person name="Yi H."/>
        </authorList>
    </citation>
    <scope>NUCLEOTIDE SEQUENCE [LARGE SCALE GENOMIC DNA]</scope>
    <source>
        <strain evidence="2">NBRC 105008</strain>
    </source>
</reference>
<protein>
    <submittedName>
        <fullName evidence="1">Uncharacterized protein</fullName>
    </submittedName>
</protein>
<accession>A0A1B9DGS0</accession>
<evidence type="ECO:0000313" key="1">
    <source>
        <dbReference type="EMBL" id="OCB68865.1"/>
    </source>
</evidence>
<gene>
    <name evidence="1" type="ORF">FBGL_14885</name>
</gene>
<organism evidence="1 2">
    <name type="scientific">Flavobacterium glycines</name>
    <dbReference type="NCBI Taxonomy" id="551990"/>
    <lineage>
        <taxon>Bacteria</taxon>
        <taxon>Pseudomonadati</taxon>
        <taxon>Bacteroidota</taxon>
        <taxon>Flavobacteriia</taxon>
        <taxon>Flavobacteriales</taxon>
        <taxon>Flavobacteriaceae</taxon>
        <taxon>Flavobacterium</taxon>
    </lineage>
</organism>